<dbReference type="InterPro" id="IPR008271">
    <property type="entry name" value="Ser/Thr_kinase_AS"/>
</dbReference>
<evidence type="ECO:0000256" key="6">
    <source>
        <dbReference type="ARBA" id="ARBA00022777"/>
    </source>
</evidence>
<dbReference type="Gene3D" id="3.30.1520.10">
    <property type="entry name" value="Phox-like domain"/>
    <property type="match status" value="1"/>
</dbReference>
<keyword evidence="6 12" id="KW-0418">Kinase</keyword>
<dbReference type="CDD" id="cd05123">
    <property type="entry name" value="STKc_AGC"/>
    <property type="match status" value="1"/>
</dbReference>
<dbReference type="Pfam" id="PF00787">
    <property type="entry name" value="PX"/>
    <property type="match status" value="1"/>
</dbReference>
<protein>
    <submittedName>
        <fullName evidence="12">RAC-gamma serine/threonine-protein kinase</fullName>
    </submittedName>
</protein>
<dbReference type="InParanoid" id="A0A1C7N9S8"/>
<dbReference type="FunFam" id="1.10.510.10:FF:000008">
    <property type="entry name" value="Non-specific serine/threonine protein kinase"/>
    <property type="match status" value="1"/>
</dbReference>
<evidence type="ECO:0000256" key="9">
    <source>
        <dbReference type="SAM" id="MobiDB-lite"/>
    </source>
</evidence>
<evidence type="ECO:0000259" key="11">
    <source>
        <dbReference type="PROSITE" id="PS51285"/>
    </source>
</evidence>
<dbReference type="InterPro" id="IPR000719">
    <property type="entry name" value="Prot_kinase_dom"/>
</dbReference>
<evidence type="ECO:0000259" key="10">
    <source>
        <dbReference type="PROSITE" id="PS50011"/>
    </source>
</evidence>
<name>A0A1C7N9S8_9FUNG</name>
<dbReference type="STRING" id="101091.A0A1C7N9S8"/>
<comment type="similarity">
    <text evidence="1">Belongs to the protein kinase superfamily. AGC Ser/Thr protein kinase family.</text>
</comment>
<dbReference type="InterPro" id="IPR001683">
    <property type="entry name" value="PX_dom"/>
</dbReference>
<keyword evidence="5 8" id="KW-0547">Nucleotide-binding</keyword>
<feature type="domain" description="AGC-kinase C-terminal" evidence="11">
    <location>
        <begin position="450"/>
        <end position="523"/>
    </location>
</feature>
<comment type="caution">
    <text evidence="12">The sequence shown here is derived from an EMBL/GenBank/DDBJ whole genome shotgun (WGS) entry which is preliminary data.</text>
</comment>
<dbReference type="PROSITE" id="PS00107">
    <property type="entry name" value="PROTEIN_KINASE_ATP"/>
    <property type="match status" value="1"/>
</dbReference>
<evidence type="ECO:0000256" key="1">
    <source>
        <dbReference type="ARBA" id="ARBA00009903"/>
    </source>
</evidence>
<dbReference type="PROSITE" id="PS51285">
    <property type="entry name" value="AGC_KINASE_CTER"/>
    <property type="match status" value="1"/>
</dbReference>
<dbReference type="Pfam" id="PF00069">
    <property type="entry name" value="Pkinase"/>
    <property type="match status" value="1"/>
</dbReference>
<evidence type="ECO:0000313" key="12">
    <source>
        <dbReference type="EMBL" id="OBZ85800.1"/>
    </source>
</evidence>
<feature type="region of interest" description="Disordered" evidence="9">
    <location>
        <begin position="155"/>
        <end position="178"/>
    </location>
</feature>
<dbReference type="Gene3D" id="3.30.200.20">
    <property type="entry name" value="Phosphorylase Kinase, domain 1"/>
    <property type="match status" value="1"/>
</dbReference>
<dbReference type="InterPro" id="IPR000961">
    <property type="entry name" value="AGC-kinase_C"/>
</dbReference>
<sequence length="599" mass="68014">MPISSYSISVFETTLKIQHNTLSVFNVIIQTPHSSVSLIRYPFDFVEFHHKILVYHPNPKITFPTLSNPSRKRLWLKSCLLRGLLSRKKKSNSIKLEKYLNSCFQHPVISQSSVLQDFIRVQREEDKHIPALTKESTSTRFESFAEEEIEIYTPQPSLPDTLSMSPSNESDAPVSKTELPQEHTLDSFDLLKVLGKGCMGKVLLVRSKMDNKHYALKVMKKEWIIQQKEVAHIAAERDILVCLRNQAFIANLHCVFQTTFDLCFLLDYYPGGDIATLLSTVTTFSQEQALFYSAEIIQGLDVLHQHKIIYRDLKPENVLIGQNGHIVLADFGLSRLFTEDDLSLPQTQTFCGTAEYLAPEVLLGECYTYAVDFWSLGTLLYEMLAGSTPFWASSHMDMYKRVLEDSVEFPHSFDFKTKDLLSRLLAKEPLDRLGWGHDGIGQIKSHPYFDSIDWDCVEQQGLAPPSIPSIRHESDVSCFDELFTCMSAKVSQSSLSRYALDCYPENPFDSLVFPLTEKKVRDRTLTRKKGCISEAARLEGNNTIVSDPILSRITQECQLTKTLLTTKNGQSARALSVFLIQNDQTIKEEASSLPCRPVP</sequence>
<dbReference type="InterPro" id="IPR045270">
    <property type="entry name" value="STKc_AGC"/>
</dbReference>
<dbReference type="InterPro" id="IPR011009">
    <property type="entry name" value="Kinase-like_dom_sf"/>
</dbReference>
<evidence type="ECO:0000256" key="3">
    <source>
        <dbReference type="ARBA" id="ARBA00022553"/>
    </source>
</evidence>
<dbReference type="GO" id="GO:0004674">
    <property type="term" value="F:protein serine/threonine kinase activity"/>
    <property type="evidence" value="ECO:0007669"/>
    <property type="project" value="UniProtKB-KW"/>
</dbReference>
<dbReference type="EMBL" id="LUGH01000357">
    <property type="protein sequence ID" value="OBZ85800.1"/>
    <property type="molecule type" value="Genomic_DNA"/>
</dbReference>
<keyword evidence="7 8" id="KW-0067">ATP-binding</keyword>
<dbReference type="SMART" id="SM00220">
    <property type="entry name" value="S_TKc"/>
    <property type="match status" value="1"/>
</dbReference>
<feature type="binding site" evidence="8">
    <location>
        <position position="217"/>
    </location>
    <ligand>
        <name>ATP</name>
        <dbReference type="ChEBI" id="CHEBI:30616"/>
    </ligand>
</feature>
<dbReference type="InterPro" id="IPR036871">
    <property type="entry name" value="PX_dom_sf"/>
</dbReference>
<evidence type="ECO:0000256" key="4">
    <source>
        <dbReference type="ARBA" id="ARBA00022679"/>
    </source>
</evidence>
<dbReference type="OrthoDB" id="63267at2759"/>
<dbReference type="AlphaFoldDB" id="A0A1C7N9S8"/>
<reference evidence="12 13" key="1">
    <citation type="submission" date="2016-03" db="EMBL/GenBank/DDBJ databases">
        <title>Choanephora cucurbitarum.</title>
        <authorList>
            <person name="Min B."/>
            <person name="Park H."/>
            <person name="Park J.-H."/>
            <person name="Shin H.-D."/>
            <person name="Choi I.-G."/>
        </authorList>
    </citation>
    <scope>NUCLEOTIDE SEQUENCE [LARGE SCALE GENOMIC DNA]</scope>
    <source>
        <strain evidence="12 13">KUS-F28377</strain>
    </source>
</reference>
<dbReference type="PROSITE" id="PS00108">
    <property type="entry name" value="PROTEIN_KINASE_ST"/>
    <property type="match status" value="1"/>
</dbReference>
<dbReference type="PROSITE" id="PS50011">
    <property type="entry name" value="PROTEIN_KINASE_DOM"/>
    <property type="match status" value="1"/>
</dbReference>
<evidence type="ECO:0000256" key="7">
    <source>
        <dbReference type="ARBA" id="ARBA00022840"/>
    </source>
</evidence>
<organism evidence="12 13">
    <name type="scientific">Choanephora cucurbitarum</name>
    <dbReference type="NCBI Taxonomy" id="101091"/>
    <lineage>
        <taxon>Eukaryota</taxon>
        <taxon>Fungi</taxon>
        <taxon>Fungi incertae sedis</taxon>
        <taxon>Mucoromycota</taxon>
        <taxon>Mucoromycotina</taxon>
        <taxon>Mucoromycetes</taxon>
        <taxon>Mucorales</taxon>
        <taxon>Mucorineae</taxon>
        <taxon>Choanephoraceae</taxon>
        <taxon>Choanephoroideae</taxon>
        <taxon>Choanephora</taxon>
    </lineage>
</organism>
<dbReference type="Proteomes" id="UP000093000">
    <property type="component" value="Unassembled WGS sequence"/>
</dbReference>
<evidence type="ECO:0000256" key="8">
    <source>
        <dbReference type="PROSITE-ProRule" id="PRU10141"/>
    </source>
</evidence>
<dbReference type="SUPFAM" id="SSF56112">
    <property type="entry name" value="Protein kinase-like (PK-like)"/>
    <property type="match status" value="1"/>
</dbReference>
<dbReference type="Gene3D" id="1.10.510.10">
    <property type="entry name" value="Transferase(Phosphotransferase) domain 1"/>
    <property type="match status" value="1"/>
</dbReference>
<gene>
    <name evidence="12" type="primary">Akt3</name>
    <name evidence="12" type="ORF">A0J61_06149</name>
</gene>
<evidence type="ECO:0000256" key="5">
    <source>
        <dbReference type="ARBA" id="ARBA00022741"/>
    </source>
</evidence>
<feature type="compositionally biased region" description="Polar residues" evidence="9">
    <location>
        <begin position="155"/>
        <end position="170"/>
    </location>
</feature>
<feature type="domain" description="Protein kinase" evidence="10">
    <location>
        <begin position="188"/>
        <end position="449"/>
    </location>
</feature>
<keyword evidence="2" id="KW-0723">Serine/threonine-protein kinase</keyword>
<dbReference type="GO" id="GO:0035091">
    <property type="term" value="F:phosphatidylinositol binding"/>
    <property type="evidence" value="ECO:0007669"/>
    <property type="project" value="InterPro"/>
</dbReference>
<dbReference type="InterPro" id="IPR017441">
    <property type="entry name" value="Protein_kinase_ATP_BS"/>
</dbReference>
<evidence type="ECO:0000256" key="2">
    <source>
        <dbReference type="ARBA" id="ARBA00022527"/>
    </source>
</evidence>
<dbReference type="GO" id="GO:0005524">
    <property type="term" value="F:ATP binding"/>
    <property type="evidence" value="ECO:0007669"/>
    <property type="project" value="UniProtKB-UniRule"/>
</dbReference>
<keyword evidence="4" id="KW-0808">Transferase</keyword>
<accession>A0A1C7N9S8</accession>
<keyword evidence="13" id="KW-1185">Reference proteome</keyword>
<keyword evidence="3" id="KW-0597">Phosphoprotein</keyword>
<dbReference type="CDD" id="cd06093">
    <property type="entry name" value="PX_domain"/>
    <property type="match status" value="1"/>
</dbReference>
<evidence type="ECO:0000313" key="13">
    <source>
        <dbReference type="Proteomes" id="UP000093000"/>
    </source>
</evidence>
<dbReference type="SUPFAM" id="SSF64268">
    <property type="entry name" value="PX domain"/>
    <property type="match status" value="1"/>
</dbReference>
<proteinExistence type="inferred from homology"/>
<dbReference type="PANTHER" id="PTHR24351">
    <property type="entry name" value="RIBOSOMAL PROTEIN S6 KINASE"/>
    <property type="match status" value="1"/>
</dbReference>